<sequence>MSRSPDNESIIRDPAPSNATPSEDKSRMSLPSISNLLGIADASRPDANQAYESRSLLKRPRYGEGFNQQNTEANPAHIYSAQDGNHPVRGPHTRYSPTMETSQIGSTVPSYAMDVDPSAEYIKPISGSSQPTYETTSYSTKLYAGSPSAASEGYSPNAMMHRQIIYGSQGQPTGYAPPASQSSPNLPATNPWEHHHYISTSAQQGVYPPLPDRYICQTCNKAFSRPSSLKIHSHSHTGEKPFKCPHAGCGKAFSVKSNMKRHEKGCHTSTGQAIPGAYANEEG</sequence>
<proteinExistence type="inferred from homology"/>
<evidence type="ECO:0000256" key="5">
    <source>
        <dbReference type="ARBA" id="ARBA00022833"/>
    </source>
</evidence>
<dbReference type="PANTHER" id="PTHR23233:SF84">
    <property type="entry name" value="FI23031P1"/>
    <property type="match status" value="1"/>
</dbReference>
<evidence type="ECO:0000313" key="13">
    <source>
        <dbReference type="EMBL" id="QIX01164.1"/>
    </source>
</evidence>
<feature type="compositionally biased region" description="Polar residues" evidence="11">
    <location>
        <begin position="179"/>
        <end position="188"/>
    </location>
</feature>
<evidence type="ECO:0000256" key="7">
    <source>
        <dbReference type="ARBA" id="ARBA00023163"/>
    </source>
</evidence>
<evidence type="ECO:0000256" key="3">
    <source>
        <dbReference type="ARBA" id="ARBA00022737"/>
    </source>
</evidence>
<evidence type="ECO:0000313" key="14">
    <source>
        <dbReference type="Proteomes" id="UP000503462"/>
    </source>
</evidence>
<feature type="region of interest" description="Disordered" evidence="11">
    <location>
        <begin position="1"/>
        <end position="104"/>
    </location>
</feature>
<dbReference type="SMART" id="SM00355">
    <property type="entry name" value="ZnF_C2H2"/>
    <property type="match status" value="2"/>
</dbReference>
<keyword evidence="4 10" id="KW-0863">Zinc-finger</keyword>
<dbReference type="PANTHER" id="PTHR23233">
    <property type="entry name" value="SAL-LIKE PROTEIN"/>
    <property type="match status" value="1"/>
</dbReference>
<keyword evidence="2" id="KW-0479">Metal-binding</keyword>
<dbReference type="InterPro" id="IPR051565">
    <property type="entry name" value="Sal_C2H2-zinc-finger"/>
</dbReference>
<evidence type="ECO:0000256" key="6">
    <source>
        <dbReference type="ARBA" id="ARBA00023015"/>
    </source>
</evidence>
<comment type="similarity">
    <text evidence="9">Belongs to the sal C2H2-type zinc-finger protein family.</text>
</comment>
<dbReference type="Gene3D" id="3.30.160.60">
    <property type="entry name" value="Classic Zinc Finger"/>
    <property type="match status" value="2"/>
</dbReference>
<evidence type="ECO:0000256" key="4">
    <source>
        <dbReference type="ARBA" id="ARBA00022771"/>
    </source>
</evidence>
<evidence type="ECO:0000256" key="9">
    <source>
        <dbReference type="ARBA" id="ARBA00038474"/>
    </source>
</evidence>
<dbReference type="GO" id="GO:0008270">
    <property type="term" value="F:zinc ion binding"/>
    <property type="evidence" value="ECO:0007669"/>
    <property type="project" value="UniProtKB-KW"/>
</dbReference>
<dbReference type="PROSITE" id="PS50157">
    <property type="entry name" value="ZINC_FINGER_C2H2_2"/>
    <property type="match status" value="2"/>
</dbReference>
<evidence type="ECO:0000256" key="8">
    <source>
        <dbReference type="ARBA" id="ARBA00023242"/>
    </source>
</evidence>
<dbReference type="GO" id="GO:0000978">
    <property type="term" value="F:RNA polymerase II cis-regulatory region sequence-specific DNA binding"/>
    <property type="evidence" value="ECO:0007669"/>
    <property type="project" value="TreeGrafter"/>
</dbReference>
<evidence type="ECO:0000256" key="1">
    <source>
        <dbReference type="ARBA" id="ARBA00004123"/>
    </source>
</evidence>
<reference evidence="13 14" key="1">
    <citation type="journal article" date="2016" name="Sci. Rep.">
        <title>Peltaster fructicola genome reveals evolution from an invasive phytopathogen to an ectophytic parasite.</title>
        <authorList>
            <person name="Xu C."/>
            <person name="Chen H."/>
            <person name="Gleason M.L."/>
            <person name="Xu J.R."/>
            <person name="Liu H."/>
            <person name="Zhang R."/>
            <person name="Sun G."/>
        </authorList>
    </citation>
    <scope>NUCLEOTIDE SEQUENCE [LARGE SCALE GENOMIC DNA]</scope>
    <source>
        <strain evidence="13 14">LNHT1506</strain>
    </source>
</reference>
<dbReference type="InterPro" id="IPR013087">
    <property type="entry name" value="Znf_C2H2_type"/>
</dbReference>
<keyword evidence="3" id="KW-0677">Repeat</keyword>
<feature type="compositionally biased region" description="Polar residues" evidence="11">
    <location>
        <begin position="95"/>
        <end position="104"/>
    </location>
</feature>
<evidence type="ECO:0000256" key="10">
    <source>
        <dbReference type="PROSITE-ProRule" id="PRU00042"/>
    </source>
</evidence>
<keyword evidence="5" id="KW-0862">Zinc</keyword>
<gene>
    <name evidence="13" type="ORF">AMS68_006681</name>
</gene>
<feature type="domain" description="C2H2-type" evidence="12">
    <location>
        <begin position="242"/>
        <end position="272"/>
    </location>
</feature>
<dbReference type="GO" id="GO:0045893">
    <property type="term" value="P:positive regulation of DNA-templated transcription"/>
    <property type="evidence" value="ECO:0007669"/>
    <property type="project" value="UniProtKB-ARBA"/>
</dbReference>
<dbReference type="SUPFAM" id="SSF57667">
    <property type="entry name" value="beta-beta-alpha zinc fingers"/>
    <property type="match status" value="1"/>
</dbReference>
<accession>A0A6H0Y2C5</accession>
<name>A0A6H0Y2C5_9PEZI</name>
<feature type="domain" description="C2H2-type" evidence="12">
    <location>
        <begin position="214"/>
        <end position="241"/>
    </location>
</feature>
<dbReference type="Pfam" id="PF00096">
    <property type="entry name" value="zf-C2H2"/>
    <property type="match status" value="2"/>
</dbReference>
<dbReference type="FunFam" id="3.30.160.60:FF:001732">
    <property type="entry name" value="Zgc:162936"/>
    <property type="match status" value="1"/>
</dbReference>
<dbReference type="GO" id="GO:0005634">
    <property type="term" value="C:nucleus"/>
    <property type="evidence" value="ECO:0007669"/>
    <property type="project" value="UniProtKB-SubCell"/>
</dbReference>
<dbReference type="FunFam" id="3.30.160.60:FF:000425">
    <property type="entry name" value="PLAG1 like zinc finger 1"/>
    <property type="match status" value="1"/>
</dbReference>
<dbReference type="AlphaFoldDB" id="A0A6H0Y2C5"/>
<protein>
    <recommendedName>
        <fullName evidence="12">C2H2-type domain-containing protein</fullName>
    </recommendedName>
</protein>
<evidence type="ECO:0000259" key="12">
    <source>
        <dbReference type="PROSITE" id="PS50157"/>
    </source>
</evidence>
<dbReference type="OrthoDB" id="6077919at2759"/>
<keyword evidence="8" id="KW-0539">Nucleus</keyword>
<evidence type="ECO:0000256" key="11">
    <source>
        <dbReference type="SAM" id="MobiDB-lite"/>
    </source>
</evidence>
<keyword evidence="14" id="KW-1185">Reference proteome</keyword>
<feature type="region of interest" description="Disordered" evidence="11">
    <location>
        <begin position="168"/>
        <end position="192"/>
    </location>
</feature>
<feature type="compositionally biased region" description="Basic and acidic residues" evidence="11">
    <location>
        <begin position="1"/>
        <end position="11"/>
    </location>
</feature>
<dbReference type="Proteomes" id="UP000503462">
    <property type="component" value="Chromosome 4"/>
</dbReference>
<keyword evidence="6" id="KW-0805">Transcription regulation</keyword>
<comment type="subcellular location">
    <subcellularLocation>
        <location evidence="1">Nucleus</location>
    </subcellularLocation>
</comment>
<dbReference type="EMBL" id="CP051142">
    <property type="protein sequence ID" value="QIX01164.1"/>
    <property type="molecule type" value="Genomic_DNA"/>
</dbReference>
<organism evidence="13 14">
    <name type="scientific">Peltaster fructicola</name>
    <dbReference type="NCBI Taxonomy" id="286661"/>
    <lineage>
        <taxon>Eukaryota</taxon>
        <taxon>Fungi</taxon>
        <taxon>Dikarya</taxon>
        <taxon>Ascomycota</taxon>
        <taxon>Pezizomycotina</taxon>
        <taxon>Dothideomycetes</taxon>
        <taxon>Dothideomycetes incertae sedis</taxon>
        <taxon>Peltaster</taxon>
    </lineage>
</organism>
<evidence type="ECO:0000256" key="2">
    <source>
        <dbReference type="ARBA" id="ARBA00022723"/>
    </source>
</evidence>
<dbReference type="PROSITE" id="PS00028">
    <property type="entry name" value="ZINC_FINGER_C2H2_1"/>
    <property type="match status" value="2"/>
</dbReference>
<dbReference type="GO" id="GO:0005694">
    <property type="term" value="C:chromosome"/>
    <property type="evidence" value="ECO:0007669"/>
    <property type="project" value="UniProtKB-ARBA"/>
</dbReference>
<dbReference type="GO" id="GO:0000981">
    <property type="term" value="F:DNA-binding transcription factor activity, RNA polymerase II-specific"/>
    <property type="evidence" value="ECO:0007669"/>
    <property type="project" value="TreeGrafter"/>
</dbReference>
<keyword evidence="7" id="KW-0804">Transcription</keyword>
<dbReference type="InterPro" id="IPR036236">
    <property type="entry name" value="Znf_C2H2_sf"/>
</dbReference>